<dbReference type="Pfam" id="PF04267">
    <property type="entry name" value="SoxD"/>
    <property type="match status" value="1"/>
</dbReference>
<keyword evidence="3" id="KW-1185">Reference proteome</keyword>
<dbReference type="InterPro" id="IPR038561">
    <property type="entry name" value="SoxD_sf"/>
</dbReference>
<dbReference type="EMBL" id="JAVIIW010000001">
    <property type="protein sequence ID" value="MDX8477024.1"/>
    <property type="molecule type" value="Genomic_DNA"/>
</dbReference>
<dbReference type="RefSeq" id="WP_320285471.1">
    <property type="nucleotide sequence ID" value="NZ_JAVIIW010000001.1"/>
</dbReference>
<evidence type="ECO:0000313" key="3">
    <source>
        <dbReference type="Proteomes" id="UP001287059"/>
    </source>
</evidence>
<sequence length="103" mass="11958">MLRIDCPCCGPRDHDEFRYGGDASVIRPALDDADFEAWYRYVFVRKNPAGLHREHWQHVLGCRQWLIVERDTRNHAITSVALARRPPTKKPPAKKSPPRKSPQ</sequence>
<feature type="compositionally biased region" description="Basic residues" evidence="1">
    <location>
        <begin position="86"/>
        <end position="103"/>
    </location>
</feature>
<protein>
    <submittedName>
        <fullName evidence="2">Sarcosine oxidase subunit delta</fullName>
    </submittedName>
</protein>
<organism evidence="2 3">
    <name type="scientific">Mesorhizobium album</name>
    <dbReference type="NCBI Taxonomy" id="3072314"/>
    <lineage>
        <taxon>Bacteria</taxon>
        <taxon>Pseudomonadati</taxon>
        <taxon>Pseudomonadota</taxon>
        <taxon>Alphaproteobacteria</taxon>
        <taxon>Hyphomicrobiales</taxon>
        <taxon>Phyllobacteriaceae</taxon>
        <taxon>Mesorhizobium</taxon>
    </lineage>
</organism>
<evidence type="ECO:0000313" key="2">
    <source>
        <dbReference type="EMBL" id="MDX8477024.1"/>
    </source>
</evidence>
<feature type="region of interest" description="Disordered" evidence="1">
    <location>
        <begin position="78"/>
        <end position="103"/>
    </location>
</feature>
<name>A0ABU4XTV2_9HYPH</name>
<dbReference type="InterPro" id="IPR006279">
    <property type="entry name" value="SoxD"/>
</dbReference>
<accession>A0ABU4XTV2</accession>
<proteinExistence type="predicted"/>
<reference evidence="2 3" key="1">
    <citation type="submission" date="2023-08" db="EMBL/GenBank/DDBJ databases">
        <title>Implementing the SeqCode for naming new Mesorhizobium species isolated from Vachellia karroo root nodules.</title>
        <authorList>
            <person name="Van Lill M."/>
        </authorList>
    </citation>
    <scope>NUCLEOTIDE SEQUENCE [LARGE SCALE GENOMIC DNA]</scope>
    <source>
        <strain evidence="2 3">VK24D</strain>
    </source>
</reference>
<dbReference type="Gene3D" id="3.30.2270.10">
    <property type="entry name" value="Folate-binding superfamily"/>
    <property type="match status" value="1"/>
</dbReference>
<evidence type="ECO:0000256" key="1">
    <source>
        <dbReference type="SAM" id="MobiDB-lite"/>
    </source>
</evidence>
<dbReference type="Proteomes" id="UP001287059">
    <property type="component" value="Unassembled WGS sequence"/>
</dbReference>
<comment type="caution">
    <text evidence="2">The sequence shown here is derived from an EMBL/GenBank/DDBJ whole genome shotgun (WGS) entry which is preliminary data.</text>
</comment>
<gene>
    <name evidence="2" type="ORF">RFN28_00880</name>
</gene>